<dbReference type="Proteomes" id="UP001500390">
    <property type="component" value="Unassembled WGS sequence"/>
</dbReference>
<evidence type="ECO:0000313" key="2">
    <source>
        <dbReference type="EMBL" id="GAA4391709.1"/>
    </source>
</evidence>
<keyword evidence="1" id="KW-0472">Membrane</keyword>
<reference evidence="3" key="1">
    <citation type="journal article" date="2019" name="Int. J. Syst. Evol. Microbiol.">
        <title>The Global Catalogue of Microorganisms (GCM) 10K type strain sequencing project: providing services to taxonomists for standard genome sequencing and annotation.</title>
        <authorList>
            <consortium name="The Broad Institute Genomics Platform"/>
            <consortium name="The Broad Institute Genome Sequencing Center for Infectious Disease"/>
            <person name="Wu L."/>
            <person name="Ma J."/>
        </authorList>
    </citation>
    <scope>NUCLEOTIDE SEQUENCE [LARGE SCALE GENOMIC DNA]</scope>
    <source>
        <strain evidence="3">JCM 17738</strain>
    </source>
</reference>
<evidence type="ECO:0000256" key="1">
    <source>
        <dbReference type="SAM" id="Phobius"/>
    </source>
</evidence>
<accession>A0ABP8JK71</accession>
<dbReference type="Gene3D" id="1.20.1280.290">
    <property type="match status" value="1"/>
</dbReference>
<sequence>MTLTTAFGAFSAALFALSQVPTLFKAVRTRDLASYSLTSLVMANVGNLLYSVYVISLPAGPIWFLHGFSFVITALMLGLRIAYPTRTLTSVQED</sequence>
<organism evidence="2 3">
    <name type="scientific">Ornithinibacter aureus</name>
    <dbReference type="NCBI Taxonomy" id="622664"/>
    <lineage>
        <taxon>Bacteria</taxon>
        <taxon>Bacillati</taxon>
        <taxon>Actinomycetota</taxon>
        <taxon>Actinomycetes</taxon>
        <taxon>Micrococcales</taxon>
        <taxon>Intrasporangiaceae</taxon>
        <taxon>Ornithinibacter</taxon>
    </lineage>
</organism>
<keyword evidence="3" id="KW-1185">Reference proteome</keyword>
<comment type="caution">
    <text evidence="2">The sequence shown here is derived from an EMBL/GenBank/DDBJ whole genome shotgun (WGS) entry which is preliminary data.</text>
</comment>
<name>A0ABP8JK71_9MICO</name>
<evidence type="ECO:0008006" key="4">
    <source>
        <dbReference type="Google" id="ProtNLM"/>
    </source>
</evidence>
<keyword evidence="1" id="KW-0812">Transmembrane</keyword>
<dbReference type="RefSeq" id="WP_012834365.1">
    <property type="nucleotide sequence ID" value="NZ_BAABFX010000019.1"/>
</dbReference>
<protein>
    <recommendedName>
        <fullName evidence="4">PQ-loop repeat-containing protein</fullName>
    </recommendedName>
</protein>
<feature type="transmembrane region" description="Helical" evidence="1">
    <location>
        <begin position="62"/>
        <end position="83"/>
    </location>
</feature>
<keyword evidence="1" id="KW-1133">Transmembrane helix</keyword>
<evidence type="ECO:0000313" key="3">
    <source>
        <dbReference type="Proteomes" id="UP001500390"/>
    </source>
</evidence>
<gene>
    <name evidence="2" type="ORF">GCM10023153_10030</name>
</gene>
<feature type="transmembrane region" description="Helical" evidence="1">
    <location>
        <begin position="34"/>
        <end position="55"/>
    </location>
</feature>
<proteinExistence type="predicted"/>
<dbReference type="EMBL" id="BAABFX010000019">
    <property type="protein sequence ID" value="GAA4391709.1"/>
    <property type="molecule type" value="Genomic_DNA"/>
</dbReference>